<sequence>MFDPQFDNKIRQWHSVCDKRISSSMTTPHVSTITATYDFGACNRLQLSCISADYETNKCSNEYMPTASLSYISCICQPPVYSLFSECQYNGNISCKRTTAAESNIMGYSVCSYFWSGSQTLSSIDLTSFLGITGTSTNTASDAELSQTVMDIARVNGASFITRIKPAPSSTAMIAVQTANNQAGVGVLPNEDLK</sequence>
<dbReference type="Proteomes" id="UP000019373">
    <property type="component" value="Unassembled WGS sequence"/>
</dbReference>
<name>U1GLZ4_ENDPU</name>
<dbReference type="RefSeq" id="XP_007801367.1">
    <property type="nucleotide sequence ID" value="XM_007803176.1"/>
</dbReference>
<dbReference type="EMBL" id="KE721008">
    <property type="protein sequence ID" value="ERF72931.1"/>
    <property type="molecule type" value="Genomic_DNA"/>
</dbReference>
<accession>U1GLZ4</accession>
<gene>
    <name evidence="1" type="ORF">EPUS_05012</name>
</gene>
<reference evidence="2" key="1">
    <citation type="journal article" date="2014" name="BMC Genomics">
        <title>Genome characteristics reveal the impact of lichenization on lichen-forming fungus Endocarpon pusillum Hedwig (Verrucariales, Ascomycota).</title>
        <authorList>
            <person name="Wang Y.-Y."/>
            <person name="Liu B."/>
            <person name="Zhang X.-Y."/>
            <person name="Zhou Q.-M."/>
            <person name="Zhang T."/>
            <person name="Li H."/>
            <person name="Yu Y.-F."/>
            <person name="Zhang X.-L."/>
            <person name="Hao X.-Y."/>
            <person name="Wang M."/>
            <person name="Wang L."/>
            <person name="Wei J.-C."/>
        </authorList>
    </citation>
    <scope>NUCLEOTIDE SEQUENCE [LARGE SCALE GENOMIC DNA]</scope>
    <source>
        <strain evidence="2">Z07020 / HMAS-L-300199</strain>
    </source>
</reference>
<evidence type="ECO:0000313" key="2">
    <source>
        <dbReference type="Proteomes" id="UP000019373"/>
    </source>
</evidence>
<evidence type="ECO:0000313" key="1">
    <source>
        <dbReference type="EMBL" id="ERF72931.1"/>
    </source>
</evidence>
<protein>
    <submittedName>
        <fullName evidence="1">Uncharacterized protein</fullName>
    </submittedName>
</protein>
<dbReference type="GeneID" id="19239965"/>
<dbReference type="OrthoDB" id="5398531at2759"/>
<proteinExistence type="predicted"/>
<dbReference type="AlphaFoldDB" id="U1GLZ4"/>
<dbReference type="eggNOG" id="ENOG502T0CR">
    <property type="taxonomic scope" value="Eukaryota"/>
</dbReference>
<dbReference type="HOGENOM" id="CLU_1402421_0_0_1"/>
<organism evidence="1 2">
    <name type="scientific">Endocarpon pusillum (strain Z07020 / HMAS-L-300199)</name>
    <name type="common">Lichen-forming fungus</name>
    <dbReference type="NCBI Taxonomy" id="1263415"/>
    <lineage>
        <taxon>Eukaryota</taxon>
        <taxon>Fungi</taxon>
        <taxon>Dikarya</taxon>
        <taxon>Ascomycota</taxon>
        <taxon>Pezizomycotina</taxon>
        <taxon>Eurotiomycetes</taxon>
        <taxon>Chaetothyriomycetidae</taxon>
        <taxon>Verrucariales</taxon>
        <taxon>Verrucariaceae</taxon>
        <taxon>Endocarpon</taxon>
    </lineage>
</organism>
<keyword evidence="2" id="KW-1185">Reference proteome</keyword>